<reference evidence="4 5" key="1">
    <citation type="journal article" date="2021" name="Mar. Drugs">
        <title>Genome Reduction and Secondary Metabolism of the Marine Sponge-Associated Cyanobacterium Leptothoe.</title>
        <authorList>
            <person name="Konstantinou D."/>
            <person name="Popin R.V."/>
            <person name="Fewer D.P."/>
            <person name="Sivonen K."/>
            <person name="Gkelis S."/>
        </authorList>
    </citation>
    <scope>NUCLEOTIDE SEQUENCE [LARGE SCALE GENOMIC DNA]</scope>
    <source>
        <strain evidence="4 5">TAU-MAC 1615</strain>
    </source>
</reference>
<accession>A0ABS5Y0H8</accession>
<comment type="cofactor">
    <cofactor evidence="1">
        <name>Mg(2+)</name>
        <dbReference type="ChEBI" id="CHEBI:18420"/>
    </cofactor>
</comment>
<dbReference type="CDD" id="cd03424">
    <property type="entry name" value="NUDIX_ADPRase_Nudt5_UGPPase_Nudt14"/>
    <property type="match status" value="1"/>
</dbReference>
<dbReference type="Proteomes" id="UP001196661">
    <property type="component" value="Unassembled WGS sequence"/>
</dbReference>
<dbReference type="InterPro" id="IPR000086">
    <property type="entry name" value="NUDIX_hydrolase_dom"/>
</dbReference>
<dbReference type="RefSeq" id="WP_215616875.1">
    <property type="nucleotide sequence ID" value="NZ_JADOER010000003.1"/>
</dbReference>
<evidence type="ECO:0000259" key="3">
    <source>
        <dbReference type="PROSITE" id="PS51462"/>
    </source>
</evidence>
<dbReference type="PROSITE" id="PS51462">
    <property type="entry name" value="NUDIX"/>
    <property type="match status" value="1"/>
</dbReference>
<evidence type="ECO:0000256" key="1">
    <source>
        <dbReference type="ARBA" id="ARBA00001946"/>
    </source>
</evidence>
<evidence type="ECO:0000256" key="2">
    <source>
        <dbReference type="ARBA" id="ARBA00022801"/>
    </source>
</evidence>
<dbReference type="Pfam" id="PF00293">
    <property type="entry name" value="NUDIX"/>
    <property type="match status" value="1"/>
</dbReference>
<dbReference type="SUPFAM" id="SSF55811">
    <property type="entry name" value="Nudix"/>
    <property type="match status" value="1"/>
</dbReference>
<evidence type="ECO:0000313" key="5">
    <source>
        <dbReference type="Proteomes" id="UP001196661"/>
    </source>
</evidence>
<gene>
    <name evidence="4" type="ORF">IXB28_01990</name>
</gene>
<keyword evidence="5" id="KW-1185">Reference proteome</keyword>
<protein>
    <submittedName>
        <fullName evidence="4">NUDIX hydrolase</fullName>
    </submittedName>
</protein>
<dbReference type="PANTHER" id="PTHR11839:SF18">
    <property type="entry name" value="NUDIX HYDROLASE DOMAIN-CONTAINING PROTEIN"/>
    <property type="match status" value="1"/>
</dbReference>
<keyword evidence="2 4" id="KW-0378">Hydrolase</keyword>
<dbReference type="GO" id="GO:0016787">
    <property type="term" value="F:hydrolase activity"/>
    <property type="evidence" value="ECO:0007669"/>
    <property type="project" value="UniProtKB-KW"/>
</dbReference>
<sequence>MPTPQLWKILSSRLAFDHRWYKVRQDTVCLPNGKVIDDYFVSVRPDVALVLPLTAHGDIVMIRQYRHGAQAILLELPAGTFDPSQEDPQIAAKRELEEETGYTAPTLKFLSVLYDNPVKETNRIHLFLAENAYLVGEQRLDETEDIEVVLLSIDDIHQYIAAGYIQVAGTLAALYLGLQHWSNPS</sequence>
<dbReference type="InterPro" id="IPR015797">
    <property type="entry name" value="NUDIX_hydrolase-like_dom_sf"/>
</dbReference>
<comment type="caution">
    <text evidence="4">The sequence shown here is derived from an EMBL/GenBank/DDBJ whole genome shotgun (WGS) entry which is preliminary data.</text>
</comment>
<feature type="domain" description="Nudix hydrolase" evidence="3">
    <location>
        <begin position="43"/>
        <end position="173"/>
    </location>
</feature>
<dbReference type="EMBL" id="JADOER010000003">
    <property type="protein sequence ID" value="MBT9310964.1"/>
    <property type="molecule type" value="Genomic_DNA"/>
</dbReference>
<dbReference type="Gene3D" id="3.90.79.10">
    <property type="entry name" value="Nucleoside Triphosphate Pyrophosphohydrolase"/>
    <property type="match status" value="1"/>
</dbReference>
<evidence type="ECO:0000313" key="4">
    <source>
        <dbReference type="EMBL" id="MBT9310964.1"/>
    </source>
</evidence>
<name>A0ABS5Y0H8_9CYAN</name>
<organism evidence="4 5">
    <name type="scientific">Leptothoe kymatousa TAU-MAC 1615</name>
    <dbReference type="NCBI Taxonomy" id="2364775"/>
    <lineage>
        <taxon>Bacteria</taxon>
        <taxon>Bacillati</taxon>
        <taxon>Cyanobacteriota</taxon>
        <taxon>Cyanophyceae</taxon>
        <taxon>Nodosilineales</taxon>
        <taxon>Cymatolegaceae</taxon>
        <taxon>Leptothoe</taxon>
        <taxon>Leptothoe kymatousa</taxon>
    </lineage>
</organism>
<proteinExistence type="predicted"/>
<dbReference type="PANTHER" id="PTHR11839">
    <property type="entry name" value="UDP/ADP-SUGAR PYROPHOSPHATASE"/>
    <property type="match status" value="1"/>
</dbReference>